<dbReference type="RefSeq" id="XP_029378060.1">
    <property type="nucleotide sequence ID" value="XM_029522200.1"/>
</dbReference>
<evidence type="ECO:0000313" key="3">
    <source>
        <dbReference type="Ensembl" id="ENSENLP00000034199.1"/>
    </source>
</evidence>
<protein>
    <submittedName>
        <fullName evidence="3">Uncharacterized protein</fullName>
    </submittedName>
</protein>
<dbReference type="PANTHER" id="PTHR13420:SF7">
    <property type="entry name" value="UPF0235 PROTEIN C15ORF40"/>
    <property type="match status" value="1"/>
</dbReference>
<feature type="compositionally biased region" description="Low complexity" evidence="2">
    <location>
        <begin position="73"/>
        <end position="88"/>
    </location>
</feature>
<dbReference type="PANTHER" id="PTHR13420">
    <property type="entry name" value="UPF0235 PROTEIN C15ORF40"/>
    <property type="match status" value="1"/>
</dbReference>
<dbReference type="InterPro" id="IPR036591">
    <property type="entry name" value="YggU-like_sf"/>
</dbReference>
<name>A0A665VQT9_ECHNA</name>
<accession>A0A665VQT9</accession>
<dbReference type="OrthoDB" id="244097at2759"/>
<sequence length="185" mass="19676">MLAASRLTVGRRMFSRSGSAVTCGFFRSFVRLSDVIRPVTVHGLSRCPLRPGVSGKSRHLCTKMPRRERGVKAPPAAGAAARPEPSGPVAQDKNGAVTIVVHAKPGSKHNSITGVSTEAVGVAIAAPPTDGEANTELIRFLAEILELKKNHISLDKGSRSRDKLIRVNSSLSPEDVLQRLRQAAG</sequence>
<comment type="similarity">
    <text evidence="1">Belongs to the UPF0235 family.</text>
</comment>
<dbReference type="GO" id="GO:0005737">
    <property type="term" value="C:cytoplasm"/>
    <property type="evidence" value="ECO:0007669"/>
    <property type="project" value="TreeGrafter"/>
</dbReference>
<dbReference type="NCBIfam" id="TIGR00251">
    <property type="entry name" value="DUF167 family protein"/>
    <property type="match status" value="1"/>
</dbReference>
<dbReference type="SMART" id="SM01152">
    <property type="entry name" value="DUF167"/>
    <property type="match status" value="1"/>
</dbReference>
<evidence type="ECO:0000313" key="4">
    <source>
        <dbReference type="Proteomes" id="UP000472264"/>
    </source>
</evidence>
<dbReference type="HAMAP" id="MF_00634">
    <property type="entry name" value="UPF0235"/>
    <property type="match status" value="1"/>
</dbReference>
<dbReference type="Pfam" id="PF02594">
    <property type="entry name" value="DUF167"/>
    <property type="match status" value="1"/>
</dbReference>
<dbReference type="CTD" id="118215341"/>
<dbReference type="FunCoup" id="A0A665VQT9">
    <property type="interactions" value="357"/>
</dbReference>
<dbReference type="Gene3D" id="3.30.1200.10">
    <property type="entry name" value="YggU-like"/>
    <property type="match status" value="1"/>
</dbReference>
<organism evidence="3 4">
    <name type="scientific">Echeneis naucrates</name>
    <name type="common">Live sharksucker</name>
    <dbReference type="NCBI Taxonomy" id="173247"/>
    <lineage>
        <taxon>Eukaryota</taxon>
        <taxon>Metazoa</taxon>
        <taxon>Chordata</taxon>
        <taxon>Craniata</taxon>
        <taxon>Vertebrata</taxon>
        <taxon>Euteleostomi</taxon>
        <taxon>Actinopterygii</taxon>
        <taxon>Neopterygii</taxon>
        <taxon>Teleostei</taxon>
        <taxon>Neoteleostei</taxon>
        <taxon>Acanthomorphata</taxon>
        <taxon>Carangaria</taxon>
        <taxon>Carangiformes</taxon>
        <taxon>Echeneidae</taxon>
        <taxon>Echeneis</taxon>
    </lineage>
</organism>
<dbReference type="SUPFAM" id="SSF69786">
    <property type="entry name" value="YggU-like"/>
    <property type="match status" value="1"/>
</dbReference>
<reference evidence="3" key="2">
    <citation type="submission" date="2025-08" db="UniProtKB">
        <authorList>
            <consortium name="Ensembl"/>
        </authorList>
    </citation>
    <scope>IDENTIFICATION</scope>
</reference>
<dbReference type="InterPro" id="IPR003746">
    <property type="entry name" value="DUF167"/>
</dbReference>
<evidence type="ECO:0000256" key="2">
    <source>
        <dbReference type="SAM" id="MobiDB-lite"/>
    </source>
</evidence>
<gene>
    <name evidence="3" type="primary">c16h15orf40</name>
</gene>
<dbReference type="Proteomes" id="UP000472264">
    <property type="component" value="Chromosome 16"/>
</dbReference>
<dbReference type="InParanoid" id="A0A665VQT9"/>
<keyword evidence="4" id="KW-1185">Reference proteome</keyword>
<feature type="region of interest" description="Disordered" evidence="2">
    <location>
        <begin position="69"/>
        <end position="92"/>
    </location>
</feature>
<reference evidence="3" key="3">
    <citation type="submission" date="2025-09" db="UniProtKB">
        <authorList>
            <consortium name="Ensembl"/>
        </authorList>
    </citation>
    <scope>IDENTIFICATION</scope>
</reference>
<reference evidence="3" key="1">
    <citation type="submission" date="2021-04" db="EMBL/GenBank/DDBJ databases">
        <authorList>
            <consortium name="Wellcome Sanger Institute Data Sharing"/>
        </authorList>
    </citation>
    <scope>NUCLEOTIDE SEQUENCE [LARGE SCALE GENOMIC DNA]</scope>
</reference>
<evidence type="ECO:0000256" key="1">
    <source>
        <dbReference type="ARBA" id="ARBA00010364"/>
    </source>
</evidence>
<proteinExistence type="inferred from homology"/>
<dbReference type="GeneID" id="115056004"/>
<dbReference type="Ensembl" id="ENSENLT00000035136.1">
    <property type="protein sequence ID" value="ENSENLP00000034199.1"/>
    <property type="gene ID" value="ENSENLG00000014983.1"/>
</dbReference>
<dbReference type="AlphaFoldDB" id="A0A665VQT9"/>